<dbReference type="InterPro" id="IPR036097">
    <property type="entry name" value="HisK_dim/P_sf"/>
</dbReference>
<organism evidence="9 10">
    <name type="scientific">Sphingomonas jinjuensis</name>
    <dbReference type="NCBI Taxonomy" id="535907"/>
    <lineage>
        <taxon>Bacteria</taxon>
        <taxon>Pseudomonadati</taxon>
        <taxon>Pseudomonadota</taxon>
        <taxon>Alphaproteobacteria</taxon>
        <taxon>Sphingomonadales</taxon>
        <taxon>Sphingomonadaceae</taxon>
        <taxon>Sphingomonas</taxon>
    </lineage>
</organism>
<dbReference type="PRINTS" id="PR00344">
    <property type="entry name" value="BCTRLSENSOR"/>
</dbReference>
<dbReference type="InterPro" id="IPR036890">
    <property type="entry name" value="HATPase_C_sf"/>
</dbReference>
<name>A0A840FHB3_9SPHN</name>
<dbReference type="Proteomes" id="UP000529795">
    <property type="component" value="Unassembled WGS sequence"/>
</dbReference>
<feature type="domain" description="Response regulatory" evidence="7">
    <location>
        <begin position="572"/>
        <end position="685"/>
    </location>
</feature>
<dbReference type="SUPFAM" id="SSF52172">
    <property type="entry name" value="CheY-like"/>
    <property type="match status" value="1"/>
</dbReference>
<reference evidence="9 10" key="1">
    <citation type="submission" date="2020-08" db="EMBL/GenBank/DDBJ databases">
        <title>Genomic Encyclopedia of Type Strains, Phase IV (KMG-IV): sequencing the most valuable type-strain genomes for metagenomic binning, comparative biology and taxonomic classification.</title>
        <authorList>
            <person name="Goeker M."/>
        </authorList>
    </citation>
    <scope>NUCLEOTIDE SEQUENCE [LARGE SCALE GENOMIC DNA]</scope>
    <source>
        <strain evidence="9 10">YC6723</strain>
    </source>
</reference>
<feature type="domain" description="Histidine kinase" evidence="6">
    <location>
        <begin position="330"/>
        <end position="551"/>
    </location>
</feature>
<evidence type="ECO:0000259" key="7">
    <source>
        <dbReference type="PROSITE" id="PS50110"/>
    </source>
</evidence>
<dbReference type="NCBIfam" id="TIGR00229">
    <property type="entry name" value="sensory_box"/>
    <property type="match status" value="1"/>
</dbReference>
<evidence type="ECO:0000259" key="6">
    <source>
        <dbReference type="PROSITE" id="PS50109"/>
    </source>
</evidence>
<feature type="coiled-coil region" evidence="5">
    <location>
        <begin position="164"/>
        <end position="198"/>
    </location>
</feature>
<dbReference type="InterPro" id="IPR011006">
    <property type="entry name" value="CheY-like_superfamily"/>
</dbReference>
<dbReference type="Gene3D" id="3.30.450.20">
    <property type="entry name" value="PAS domain"/>
    <property type="match status" value="2"/>
</dbReference>
<dbReference type="InterPro" id="IPR000014">
    <property type="entry name" value="PAS"/>
</dbReference>
<dbReference type="InterPro" id="IPR001610">
    <property type="entry name" value="PAC"/>
</dbReference>
<gene>
    <name evidence="9" type="ORF">GGQ80_001270</name>
</gene>
<evidence type="ECO:0000259" key="8">
    <source>
        <dbReference type="PROSITE" id="PS50112"/>
    </source>
</evidence>
<dbReference type="InterPro" id="IPR004358">
    <property type="entry name" value="Sig_transdc_His_kin-like_C"/>
</dbReference>
<dbReference type="SMART" id="SM00091">
    <property type="entry name" value="PAS"/>
    <property type="match status" value="1"/>
</dbReference>
<dbReference type="SUPFAM" id="SSF47384">
    <property type="entry name" value="Homodimeric domain of signal transducing histidine kinase"/>
    <property type="match status" value="1"/>
</dbReference>
<dbReference type="InterPro" id="IPR003594">
    <property type="entry name" value="HATPase_dom"/>
</dbReference>
<evidence type="ECO:0000256" key="2">
    <source>
        <dbReference type="ARBA" id="ARBA00012438"/>
    </source>
</evidence>
<dbReference type="InterPro" id="IPR003661">
    <property type="entry name" value="HisK_dim/P_dom"/>
</dbReference>
<evidence type="ECO:0000313" key="10">
    <source>
        <dbReference type="Proteomes" id="UP000529795"/>
    </source>
</evidence>
<keyword evidence="10" id="KW-1185">Reference proteome</keyword>
<dbReference type="Gene3D" id="1.10.287.130">
    <property type="match status" value="1"/>
</dbReference>
<comment type="caution">
    <text evidence="9">The sequence shown here is derived from an EMBL/GenBank/DDBJ whole genome shotgun (WGS) entry which is preliminary data.</text>
</comment>
<dbReference type="InterPro" id="IPR005467">
    <property type="entry name" value="His_kinase_dom"/>
</dbReference>
<dbReference type="AlphaFoldDB" id="A0A840FHB3"/>
<proteinExistence type="predicted"/>
<dbReference type="InterPro" id="IPR035965">
    <property type="entry name" value="PAS-like_dom_sf"/>
</dbReference>
<feature type="modified residue" description="4-aspartylphosphate" evidence="4">
    <location>
        <position position="623"/>
    </location>
</feature>
<dbReference type="Pfam" id="PF00512">
    <property type="entry name" value="HisKA"/>
    <property type="match status" value="1"/>
</dbReference>
<evidence type="ECO:0000313" key="9">
    <source>
        <dbReference type="EMBL" id="MBB4153368.1"/>
    </source>
</evidence>
<dbReference type="InterPro" id="IPR001789">
    <property type="entry name" value="Sig_transdc_resp-reg_receiver"/>
</dbReference>
<dbReference type="PROSITE" id="PS50109">
    <property type="entry name" value="HIS_KIN"/>
    <property type="match status" value="1"/>
</dbReference>
<comment type="catalytic activity">
    <reaction evidence="1">
        <text>ATP + protein L-histidine = ADP + protein N-phospho-L-histidine.</text>
        <dbReference type="EC" id="2.7.13.3"/>
    </reaction>
</comment>
<dbReference type="RefSeq" id="WP_221364223.1">
    <property type="nucleotide sequence ID" value="NZ_JACIEV010000003.1"/>
</dbReference>
<dbReference type="SMART" id="SM00387">
    <property type="entry name" value="HATPase_c"/>
    <property type="match status" value="1"/>
</dbReference>
<dbReference type="PANTHER" id="PTHR43065:SF49">
    <property type="entry name" value="HISTIDINE KINASE"/>
    <property type="match status" value="1"/>
</dbReference>
<dbReference type="EC" id="2.7.13.3" evidence="2"/>
<dbReference type="CDD" id="cd00130">
    <property type="entry name" value="PAS"/>
    <property type="match status" value="1"/>
</dbReference>
<sequence>MTTISAATLPPHLGFLAGGGEATQLILARDWTDHPLGPPERWPAPFKTALSLLLNSPESMILCWGAEELFFFFNETYFPLLGPRLSWAMGSRMDQVWADAWDQAKPIIDDAFAGRSQRFTDLPWKLATDRGAADTWWSFSYSRVLGETGDIVGLFIFTNETTKRVLADRALADSQEELRALNEDLERQVAQRTAERDRMWSVSPDLMVLVSHDGHWSAVNPAWTSILGYEAHELIGLHATALVHAADIAASSGALATAQAGTLPTFENRIRHKDGSYRWMQWVAAPTEDGVFAIGRHITDAKEAEEQLRLATEQLNQAQKMEAIGQLTGGVAHDFNNLLTIIRGSVELLRRDTLTPEKRSRYIEAIADTAERAAKLTGQLLAFARRQALTPELLDVGVAVGSIVEMVQTLVGSRVSLRFRPPAECCLAEVDRSQLETAVVNLAINGRDAMQGKGELTIAVAPADRIPSLRGHHGINGDFLVISVSDTGSGIAAADLPHIFEPFFTTKDVGKGTGLGLSQVIGFAKQSGGDVDVDSESGRGATFSLYLPRILDRDTPGDNDDDAEAPDGGGSSVLLVEDNEDVGRFAKTALDELGYRSVLVGNATAALALLDEDASRFDVVFSDVVMPGMNGVDLAATIRARHPALRVILTSGYSHVLAENAQHGFELLHKPYSVEQLSRALRKAIGWLPGRRRHP</sequence>
<dbReference type="SMART" id="SM00448">
    <property type="entry name" value="REC"/>
    <property type="match status" value="1"/>
</dbReference>
<dbReference type="PANTHER" id="PTHR43065">
    <property type="entry name" value="SENSOR HISTIDINE KINASE"/>
    <property type="match status" value="1"/>
</dbReference>
<keyword evidence="5" id="KW-0175">Coiled coil</keyword>
<dbReference type="PROSITE" id="PS50110">
    <property type="entry name" value="RESPONSE_REGULATORY"/>
    <property type="match status" value="1"/>
</dbReference>
<dbReference type="Gene3D" id="3.30.565.10">
    <property type="entry name" value="Histidine kinase-like ATPase, C-terminal domain"/>
    <property type="match status" value="1"/>
</dbReference>
<dbReference type="CDD" id="cd00082">
    <property type="entry name" value="HisKA"/>
    <property type="match status" value="1"/>
</dbReference>
<feature type="domain" description="PAS" evidence="8">
    <location>
        <begin position="192"/>
        <end position="236"/>
    </location>
</feature>
<evidence type="ECO:0000256" key="1">
    <source>
        <dbReference type="ARBA" id="ARBA00000085"/>
    </source>
</evidence>
<dbReference type="PROSITE" id="PS50112">
    <property type="entry name" value="PAS"/>
    <property type="match status" value="1"/>
</dbReference>
<accession>A0A840FHB3</accession>
<dbReference type="Pfam" id="PF08447">
    <property type="entry name" value="PAS_3"/>
    <property type="match status" value="1"/>
</dbReference>
<protein>
    <recommendedName>
        <fullName evidence="2">histidine kinase</fullName>
        <ecNumber evidence="2">2.7.13.3</ecNumber>
    </recommendedName>
</protein>
<keyword evidence="3 4" id="KW-0597">Phosphoprotein</keyword>
<dbReference type="InterPro" id="IPR013655">
    <property type="entry name" value="PAS_fold_3"/>
</dbReference>
<evidence type="ECO:0000256" key="5">
    <source>
        <dbReference type="SAM" id="Coils"/>
    </source>
</evidence>
<dbReference type="EMBL" id="JACIEV010000003">
    <property type="protein sequence ID" value="MBB4153368.1"/>
    <property type="molecule type" value="Genomic_DNA"/>
</dbReference>
<evidence type="ECO:0000256" key="4">
    <source>
        <dbReference type="PROSITE-ProRule" id="PRU00169"/>
    </source>
</evidence>
<dbReference type="SMART" id="SM00086">
    <property type="entry name" value="PAC"/>
    <property type="match status" value="1"/>
</dbReference>
<dbReference type="SMART" id="SM00388">
    <property type="entry name" value="HisKA"/>
    <property type="match status" value="1"/>
</dbReference>
<feature type="coiled-coil region" evidence="5">
    <location>
        <begin position="294"/>
        <end position="321"/>
    </location>
</feature>
<dbReference type="SUPFAM" id="SSF55874">
    <property type="entry name" value="ATPase domain of HSP90 chaperone/DNA topoisomerase II/histidine kinase"/>
    <property type="match status" value="1"/>
</dbReference>
<dbReference type="Gene3D" id="3.40.50.2300">
    <property type="match status" value="1"/>
</dbReference>
<evidence type="ECO:0000256" key="3">
    <source>
        <dbReference type="ARBA" id="ARBA00022553"/>
    </source>
</evidence>
<dbReference type="SUPFAM" id="SSF55785">
    <property type="entry name" value="PYP-like sensor domain (PAS domain)"/>
    <property type="match status" value="1"/>
</dbReference>
<dbReference type="Pfam" id="PF00072">
    <property type="entry name" value="Response_reg"/>
    <property type="match status" value="1"/>
</dbReference>
<dbReference type="GO" id="GO:0000155">
    <property type="term" value="F:phosphorelay sensor kinase activity"/>
    <property type="evidence" value="ECO:0007669"/>
    <property type="project" value="InterPro"/>
</dbReference>
<dbReference type="Pfam" id="PF02518">
    <property type="entry name" value="HATPase_c"/>
    <property type="match status" value="1"/>
</dbReference>